<accession>A0ACB7YRL6</accession>
<evidence type="ECO:0000313" key="2">
    <source>
        <dbReference type="Proteomes" id="UP000828048"/>
    </source>
</evidence>
<reference evidence="1 2" key="1">
    <citation type="journal article" date="2021" name="Hortic Res">
        <title>High-quality reference genome and annotation aids understanding of berry development for evergreen blueberry (Vaccinium darrowii).</title>
        <authorList>
            <person name="Yu J."/>
            <person name="Hulse-Kemp A.M."/>
            <person name="Babiker E."/>
            <person name="Staton M."/>
        </authorList>
    </citation>
    <scope>NUCLEOTIDE SEQUENCE [LARGE SCALE GENOMIC DNA]</scope>
    <source>
        <strain evidence="2">cv. NJ 8807/NJ 8810</strain>
        <tissue evidence="1">Young leaf</tissue>
    </source>
</reference>
<keyword evidence="2" id="KW-1185">Reference proteome</keyword>
<dbReference type="Proteomes" id="UP000828048">
    <property type="component" value="Chromosome 11"/>
</dbReference>
<evidence type="ECO:0000313" key="1">
    <source>
        <dbReference type="EMBL" id="KAH7856180.1"/>
    </source>
</evidence>
<protein>
    <submittedName>
        <fullName evidence="1">Uncharacterized protein</fullName>
    </submittedName>
</protein>
<name>A0ACB7YRL6_9ERIC</name>
<comment type="caution">
    <text evidence="1">The sequence shown here is derived from an EMBL/GenBank/DDBJ whole genome shotgun (WGS) entry which is preliminary data.</text>
</comment>
<dbReference type="EMBL" id="CM037161">
    <property type="protein sequence ID" value="KAH7856180.1"/>
    <property type="molecule type" value="Genomic_DNA"/>
</dbReference>
<proteinExistence type="predicted"/>
<gene>
    <name evidence="1" type="ORF">Vadar_033614</name>
</gene>
<organism evidence="1 2">
    <name type="scientific">Vaccinium darrowii</name>
    <dbReference type="NCBI Taxonomy" id="229202"/>
    <lineage>
        <taxon>Eukaryota</taxon>
        <taxon>Viridiplantae</taxon>
        <taxon>Streptophyta</taxon>
        <taxon>Embryophyta</taxon>
        <taxon>Tracheophyta</taxon>
        <taxon>Spermatophyta</taxon>
        <taxon>Magnoliopsida</taxon>
        <taxon>eudicotyledons</taxon>
        <taxon>Gunneridae</taxon>
        <taxon>Pentapetalae</taxon>
        <taxon>asterids</taxon>
        <taxon>Ericales</taxon>
        <taxon>Ericaceae</taxon>
        <taxon>Vaccinioideae</taxon>
        <taxon>Vaccinieae</taxon>
        <taxon>Vaccinium</taxon>
    </lineage>
</organism>
<sequence length="94" mass="10567">MKSKWRILAALFALILLHILMVSSLHFPHEKEIISPRERHQVVSRKLLFSSGNSVSENQDTLSSGRDTTEPKEAVYGQTKKQIPPTGSNPSQNK</sequence>